<keyword evidence="2" id="KW-0804">Transcription</keyword>
<keyword evidence="5" id="KW-1185">Reference proteome</keyword>
<organism evidence="4 5">
    <name type="scientific">Jiangella ureilytica</name>
    <dbReference type="NCBI Taxonomy" id="2530374"/>
    <lineage>
        <taxon>Bacteria</taxon>
        <taxon>Bacillati</taxon>
        <taxon>Actinomycetota</taxon>
        <taxon>Actinomycetes</taxon>
        <taxon>Jiangellales</taxon>
        <taxon>Jiangellaceae</taxon>
        <taxon>Jiangella</taxon>
    </lineage>
</organism>
<evidence type="ECO:0000259" key="3">
    <source>
        <dbReference type="Pfam" id="PF13490"/>
    </source>
</evidence>
<protein>
    <submittedName>
        <fullName evidence="4">Zf-HC2 domain-containing protein</fullName>
    </submittedName>
</protein>
<dbReference type="Proteomes" id="UP000295621">
    <property type="component" value="Unassembled WGS sequence"/>
</dbReference>
<reference evidence="4 5" key="1">
    <citation type="submission" date="2019-02" db="EMBL/GenBank/DDBJ databases">
        <title>Draft genome sequences of novel Actinobacteria.</title>
        <authorList>
            <person name="Sahin N."/>
            <person name="Ay H."/>
            <person name="Saygin H."/>
        </authorList>
    </citation>
    <scope>NUCLEOTIDE SEQUENCE [LARGE SCALE GENOMIC DNA]</scope>
    <source>
        <strain evidence="4 5">KC603</strain>
    </source>
</reference>
<name>A0A4R4RRB1_9ACTN</name>
<gene>
    <name evidence="4" type="ORF">E1212_09705</name>
</gene>
<evidence type="ECO:0000256" key="2">
    <source>
        <dbReference type="ARBA" id="ARBA00023163"/>
    </source>
</evidence>
<sequence>MTDPAEPSNEPVDHLACNELVELVTVFLEGDLDPATERRVIDHISLCDGCDLYVDQVRQTTDVLAGLSGGAPLSPADRERLLATFRDSSG</sequence>
<accession>A0A4R4RRB1</accession>
<dbReference type="InterPro" id="IPR041916">
    <property type="entry name" value="Anti_sigma_zinc_sf"/>
</dbReference>
<dbReference type="EMBL" id="SMKL01000017">
    <property type="protein sequence ID" value="TDC52106.1"/>
    <property type="molecule type" value="Genomic_DNA"/>
</dbReference>
<feature type="domain" description="Putative zinc-finger" evidence="3">
    <location>
        <begin position="17"/>
        <end position="50"/>
    </location>
</feature>
<dbReference type="AlphaFoldDB" id="A0A4R4RRB1"/>
<evidence type="ECO:0000313" key="5">
    <source>
        <dbReference type="Proteomes" id="UP000295621"/>
    </source>
</evidence>
<dbReference type="Pfam" id="PF13490">
    <property type="entry name" value="zf-HC2"/>
    <property type="match status" value="1"/>
</dbReference>
<comment type="caution">
    <text evidence="4">The sequence shown here is derived from an EMBL/GenBank/DDBJ whole genome shotgun (WGS) entry which is preliminary data.</text>
</comment>
<dbReference type="Gene3D" id="1.10.10.1320">
    <property type="entry name" value="Anti-sigma factor, zinc-finger domain"/>
    <property type="match status" value="1"/>
</dbReference>
<keyword evidence="1" id="KW-0805">Transcription regulation</keyword>
<dbReference type="OrthoDB" id="129419at2"/>
<dbReference type="InterPro" id="IPR027383">
    <property type="entry name" value="Znf_put"/>
</dbReference>
<evidence type="ECO:0000313" key="4">
    <source>
        <dbReference type="EMBL" id="TDC52106.1"/>
    </source>
</evidence>
<dbReference type="RefSeq" id="WP_131981751.1">
    <property type="nucleotide sequence ID" value="NZ_SMKL01000017.1"/>
</dbReference>
<evidence type="ECO:0000256" key="1">
    <source>
        <dbReference type="ARBA" id="ARBA00023015"/>
    </source>
</evidence>
<proteinExistence type="predicted"/>